<keyword evidence="1" id="KW-0472">Membrane</keyword>
<sequence length="456" mass="51847">MVHSELSQTERLFCQLETAFQKQVTDFTFHEKEAMFCSFSRATHESNDSLLSCITGSIVFPGFRLCVMFEPRHPRLLTGVLQLHIRFGLRADARAYPIYAVLPYLDPDDFSCYTLSAVTTPEQLEAGMQYLFRAFLRHYDALSRLCGDPERLAQMDKAFCDDVTAYFQDDVFSRCARHPEQLSVFLGWYSDALTRRLCSNAYLLFLLGNFSAARRAYRNRSRYSRLLAHEQRLYAFLQNLLAENRTYTSLPRALWFFVPETAAEKQRTERARSRSLALGAALTYALLCVLTQGAYTVFCRVFAQHHLLVLFPSRAGLFVFALLPALLLCILLRHSFYHWFAGTEEAALLESDHMPGSAVRTWGSRAVITACLVFSLFYANNNIVFDAAGVSDNRAFGIDGSYTRYEQVVLQQTDSQYLLCCGSAEPFVLNRMADSNEIRSRIVPILTRGGSTVQLS</sequence>
<dbReference type="Proteomes" id="UP000194903">
    <property type="component" value="Unassembled WGS sequence"/>
</dbReference>
<name>A0A252F6T7_9FIRM</name>
<feature type="transmembrane region" description="Helical" evidence="1">
    <location>
        <begin position="275"/>
        <end position="295"/>
    </location>
</feature>
<gene>
    <name evidence="2" type="ORF">CBW42_02520</name>
</gene>
<keyword evidence="1" id="KW-0812">Transmembrane</keyword>
<protein>
    <submittedName>
        <fullName evidence="2">Uncharacterized protein</fullName>
    </submittedName>
</protein>
<organism evidence="2 3">
    <name type="scientific">Butyricicoccus porcorum</name>
    <dbReference type="NCBI Taxonomy" id="1945634"/>
    <lineage>
        <taxon>Bacteria</taxon>
        <taxon>Bacillati</taxon>
        <taxon>Bacillota</taxon>
        <taxon>Clostridia</taxon>
        <taxon>Eubacteriales</taxon>
        <taxon>Butyricicoccaceae</taxon>
        <taxon>Butyricicoccus</taxon>
    </lineage>
</organism>
<accession>A0A252F6T7</accession>
<comment type="caution">
    <text evidence="2">The sequence shown here is derived from an EMBL/GenBank/DDBJ whole genome shotgun (WGS) entry which is preliminary data.</text>
</comment>
<dbReference type="AlphaFoldDB" id="A0A252F6T7"/>
<keyword evidence="1" id="KW-1133">Transmembrane helix</keyword>
<feature type="transmembrane region" description="Helical" evidence="1">
    <location>
        <begin position="315"/>
        <end position="332"/>
    </location>
</feature>
<reference evidence="2 3" key="1">
    <citation type="submission" date="2017-05" db="EMBL/GenBank/DDBJ databases">
        <title>Butyricicoccus porcorum sp. nov. a butyrate-producing bacterium from the swine intestinal tract.</title>
        <authorList>
            <person name="Trachsel J."/>
            <person name="Humphrey S."/>
            <person name="Allen H.K."/>
        </authorList>
    </citation>
    <scope>NUCLEOTIDE SEQUENCE [LARGE SCALE GENOMIC DNA]</scope>
    <source>
        <strain evidence="2">BB10</strain>
    </source>
</reference>
<dbReference type="RefSeq" id="WP_087017433.1">
    <property type="nucleotide sequence ID" value="NZ_CP178353.1"/>
</dbReference>
<evidence type="ECO:0000313" key="3">
    <source>
        <dbReference type="Proteomes" id="UP000194903"/>
    </source>
</evidence>
<evidence type="ECO:0000256" key="1">
    <source>
        <dbReference type="SAM" id="Phobius"/>
    </source>
</evidence>
<evidence type="ECO:0000313" key="2">
    <source>
        <dbReference type="EMBL" id="OUM21466.1"/>
    </source>
</evidence>
<keyword evidence="3" id="KW-1185">Reference proteome</keyword>
<proteinExistence type="predicted"/>
<dbReference type="EMBL" id="NHOC01000002">
    <property type="protein sequence ID" value="OUM21466.1"/>
    <property type="molecule type" value="Genomic_DNA"/>
</dbReference>